<dbReference type="GO" id="GO:0003677">
    <property type="term" value="F:DNA binding"/>
    <property type="evidence" value="ECO:0007669"/>
    <property type="project" value="UniProtKB-KW"/>
</dbReference>
<dbReference type="PROSITE" id="PS50949">
    <property type="entry name" value="HTH_GNTR"/>
    <property type="match status" value="1"/>
</dbReference>
<evidence type="ECO:0000256" key="3">
    <source>
        <dbReference type="ARBA" id="ARBA00023163"/>
    </source>
</evidence>
<reference evidence="5 6" key="1">
    <citation type="submission" date="2014-11" db="EMBL/GenBank/DDBJ databases">
        <title>Genome sequence and analysis of novel Kurthia sp.</title>
        <authorList>
            <person name="Lawson J.N."/>
            <person name="Gonzalez J.E."/>
            <person name="Rinauldi L."/>
            <person name="Xuan Z."/>
            <person name="Firman A."/>
            <person name="Shaddox L."/>
            <person name="Trudeau A."/>
            <person name="Shah S."/>
            <person name="Reiman D."/>
        </authorList>
    </citation>
    <scope>NUCLEOTIDE SEQUENCE [LARGE SCALE GENOMIC DNA]</scope>
    <source>
        <strain evidence="5 6">3B1D</strain>
    </source>
</reference>
<dbReference type="InterPro" id="IPR036390">
    <property type="entry name" value="WH_DNA-bd_sf"/>
</dbReference>
<dbReference type="SUPFAM" id="SSF46785">
    <property type="entry name" value="Winged helix' DNA-binding domain"/>
    <property type="match status" value="1"/>
</dbReference>
<proteinExistence type="predicted"/>
<dbReference type="PANTHER" id="PTHR38445:SF10">
    <property type="entry name" value="GNTR-FAMILY TRANSCRIPTIONAL REGULATOR"/>
    <property type="match status" value="1"/>
</dbReference>
<gene>
    <name evidence="5" type="ORF">QI30_16975</name>
</gene>
<dbReference type="Gene3D" id="1.10.10.10">
    <property type="entry name" value="Winged helix-like DNA-binding domain superfamily/Winged helix DNA-binding domain"/>
    <property type="match status" value="1"/>
</dbReference>
<organism evidence="5 6">
    <name type="scientific">Candidatus Kurthia intestinigallinarum</name>
    <dbReference type="NCBI Taxonomy" id="1562256"/>
    <lineage>
        <taxon>Bacteria</taxon>
        <taxon>Bacillati</taxon>
        <taxon>Bacillota</taxon>
        <taxon>Bacilli</taxon>
        <taxon>Bacillales</taxon>
        <taxon>Caryophanaceae</taxon>
        <taxon>Kurthia</taxon>
    </lineage>
</organism>
<keyword evidence="3" id="KW-0804">Transcription</keyword>
<protein>
    <submittedName>
        <fullName evidence="5">GntR family transcriptional regulator</fullName>
    </submittedName>
</protein>
<accession>A0A433RPX5</accession>
<keyword evidence="2" id="KW-0238">DNA-binding</keyword>
<evidence type="ECO:0000256" key="1">
    <source>
        <dbReference type="ARBA" id="ARBA00023015"/>
    </source>
</evidence>
<keyword evidence="1" id="KW-0805">Transcription regulation</keyword>
<dbReference type="AlphaFoldDB" id="A0A433RPX5"/>
<dbReference type="EMBL" id="JTFC01000042">
    <property type="protein sequence ID" value="RUS52456.1"/>
    <property type="molecule type" value="Genomic_DNA"/>
</dbReference>
<evidence type="ECO:0000256" key="2">
    <source>
        <dbReference type="ARBA" id="ARBA00023125"/>
    </source>
</evidence>
<dbReference type="OrthoDB" id="162505at2"/>
<dbReference type="RefSeq" id="WP_126991790.1">
    <property type="nucleotide sequence ID" value="NZ_JTFC01000042.1"/>
</dbReference>
<comment type="caution">
    <text evidence="5">The sequence shown here is derived from an EMBL/GenBank/DDBJ whole genome shotgun (WGS) entry which is preliminary data.</text>
</comment>
<feature type="domain" description="HTH gntR-type" evidence="4">
    <location>
        <begin position="8"/>
        <end position="76"/>
    </location>
</feature>
<dbReference type="InterPro" id="IPR000524">
    <property type="entry name" value="Tscrpt_reg_HTH_GntR"/>
</dbReference>
<dbReference type="SMART" id="SM00345">
    <property type="entry name" value="HTH_GNTR"/>
    <property type="match status" value="1"/>
</dbReference>
<evidence type="ECO:0000259" key="4">
    <source>
        <dbReference type="PROSITE" id="PS50949"/>
    </source>
</evidence>
<dbReference type="Proteomes" id="UP000288623">
    <property type="component" value="Unassembled WGS sequence"/>
</dbReference>
<sequence length="125" mass="14278">MQLQDGQVPIYVQIAQWLENEIIEQRLEADAKVFSQYQLAEKFNVNPATAGKGLTILLEKELLYKKRGLGMFVMEGAREKLMDERVQHGLHGKVAELVEEAQRLNISEVQLIALIERIFRKGDLG</sequence>
<evidence type="ECO:0000313" key="5">
    <source>
        <dbReference type="EMBL" id="RUS52456.1"/>
    </source>
</evidence>
<dbReference type="GO" id="GO:0003700">
    <property type="term" value="F:DNA-binding transcription factor activity"/>
    <property type="evidence" value="ECO:0007669"/>
    <property type="project" value="InterPro"/>
</dbReference>
<dbReference type="PANTHER" id="PTHR38445">
    <property type="entry name" value="HTH-TYPE TRANSCRIPTIONAL REPRESSOR YTRA"/>
    <property type="match status" value="1"/>
</dbReference>
<evidence type="ECO:0000313" key="6">
    <source>
        <dbReference type="Proteomes" id="UP000288623"/>
    </source>
</evidence>
<dbReference type="Pfam" id="PF00392">
    <property type="entry name" value="GntR"/>
    <property type="match status" value="1"/>
</dbReference>
<name>A0A433RPX5_9BACL</name>
<dbReference type="InterPro" id="IPR036388">
    <property type="entry name" value="WH-like_DNA-bd_sf"/>
</dbReference>
<keyword evidence="6" id="KW-1185">Reference proteome</keyword>